<evidence type="ECO:0000256" key="1">
    <source>
        <dbReference type="SAM" id="MobiDB-lite"/>
    </source>
</evidence>
<organism evidence="2 3">
    <name type="scientific">Austropuccinia psidii MF-1</name>
    <dbReference type="NCBI Taxonomy" id="1389203"/>
    <lineage>
        <taxon>Eukaryota</taxon>
        <taxon>Fungi</taxon>
        <taxon>Dikarya</taxon>
        <taxon>Basidiomycota</taxon>
        <taxon>Pucciniomycotina</taxon>
        <taxon>Pucciniomycetes</taxon>
        <taxon>Pucciniales</taxon>
        <taxon>Sphaerophragmiaceae</taxon>
        <taxon>Austropuccinia</taxon>
    </lineage>
</organism>
<proteinExistence type="predicted"/>
<feature type="compositionally biased region" description="Basic and acidic residues" evidence="1">
    <location>
        <begin position="109"/>
        <end position="121"/>
    </location>
</feature>
<feature type="region of interest" description="Disordered" evidence="1">
    <location>
        <begin position="91"/>
        <end position="127"/>
    </location>
</feature>
<keyword evidence="3" id="KW-1185">Reference proteome</keyword>
<accession>A0A9Q3P7B9</accession>
<comment type="caution">
    <text evidence="2">The sequence shown here is derived from an EMBL/GenBank/DDBJ whole genome shotgun (WGS) entry which is preliminary data.</text>
</comment>
<sequence length="127" mass="13796">MSPKIPLTNPIASSIDVSGLNIDVGVAMAQTSSTSPIPNISVTPILLNHTYTQIYVLQGPESTPEISSKAKPQSKFPCDFLLNPVQNFMESQGPFGKGKQPSLNIPLGYEDHVGHEKQVDGRRKKRP</sequence>
<gene>
    <name evidence="2" type="ORF">O181_090072</name>
</gene>
<evidence type="ECO:0000313" key="2">
    <source>
        <dbReference type="EMBL" id="MBW0550357.1"/>
    </source>
</evidence>
<evidence type="ECO:0000313" key="3">
    <source>
        <dbReference type="Proteomes" id="UP000765509"/>
    </source>
</evidence>
<reference evidence="2" key="1">
    <citation type="submission" date="2021-03" db="EMBL/GenBank/DDBJ databases">
        <title>Draft genome sequence of rust myrtle Austropuccinia psidii MF-1, a brazilian biotype.</title>
        <authorList>
            <person name="Quecine M.C."/>
            <person name="Pachon D.M.R."/>
            <person name="Bonatelli M.L."/>
            <person name="Correr F.H."/>
            <person name="Franceschini L.M."/>
            <person name="Leite T.F."/>
            <person name="Margarido G.R.A."/>
            <person name="Almeida C.A."/>
            <person name="Ferrarezi J.A."/>
            <person name="Labate C.A."/>
        </authorList>
    </citation>
    <scope>NUCLEOTIDE SEQUENCE</scope>
    <source>
        <strain evidence="2">MF-1</strain>
    </source>
</reference>
<dbReference type="EMBL" id="AVOT02055917">
    <property type="protein sequence ID" value="MBW0550357.1"/>
    <property type="molecule type" value="Genomic_DNA"/>
</dbReference>
<dbReference type="Proteomes" id="UP000765509">
    <property type="component" value="Unassembled WGS sequence"/>
</dbReference>
<name>A0A9Q3P7B9_9BASI</name>
<dbReference type="AlphaFoldDB" id="A0A9Q3P7B9"/>
<protein>
    <submittedName>
        <fullName evidence="2">Uncharacterized protein</fullName>
    </submittedName>
</protein>